<feature type="region of interest" description="Disordered" evidence="1">
    <location>
        <begin position="303"/>
        <end position="324"/>
    </location>
</feature>
<proteinExistence type="predicted"/>
<accession>A0AAU6Q082</accession>
<dbReference type="InterPro" id="IPR025579">
    <property type="entry name" value="DUF4357"/>
</dbReference>
<protein>
    <submittedName>
        <fullName evidence="3">DUF4357 domain-containing protein</fullName>
    </submittedName>
</protein>
<dbReference type="RefSeq" id="WP_339094677.1">
    <property type="nucleotide sequence ID" value="NZ_CP149782.1"/>
</dbReference>
<dbReference type="EMBL" id="CP149782">
    <property type="protein sequence ID" value="WYF43741.1"/>
    <property type="molecule type" value="Genomic_DNA"/>
</dbReference>
<evidence type="ECO:0000259" key="2">
    <source>
        <dbReference type="Pfam" id="PF14267"/>
    </source>
</evidence>
<evidence type="ECO:0000256" key="1">
    <source>
        <dbReference type="SAM" id="MobiDB-lite"/>
    </source>
</evidence>
<dbReference type="AlphaFoldDB" id="A0AAU6Q082"/>
<name>A0AAU6Q082_9DEIO</name>
<reference evidence="3" key="1">
    <citation type="submission" date="2024-03" db="EMBL/GenBank/DDBJ databases">
        <title>Deinococcus weizhi sp. nov., isolated from human skin.</title>
        <authorList>
            <person name="Wei Z."/>
            <person name="Tian F."/>
            <person name="Yang C."/>
            <person name="Xin L.T."/>
            <person name="Wen Z.J."/>
            <person name="Lan K.C."/>
            <person name="Yu L."/>
            <person name="Zhe W."/>
            <person name="Dan F.D."/>
            <person name="Jun W."/>
            <person name="Rui Z."/>
            <person name="Yong X.J."/>
            <person name="Ting Y."/>
            <person name="Wei X."/>
            <person name="Xu Z.G."/>
            <person name="Xin Z."/>
            <person name="Dong F.G."/>
            <person name="Ni X.M."/>
            <person name="Zheng M.G."/>
            <person name="Chun Y."/>
            <person name="Qian W.X."/>
        </authorList>
    </citation>
    <scope>NUCLEOTIDE SEQUENCE</scope>
    <source>
        <strain evidence="3">VB142</strain>
    </source>
</reference>
<dbReference type="Pfam" id="PF14267">
    <property type="entry name" value="DUF4357"/>
    <property type="match status" value="1"/>
</dbReference>
<sequence>MPTESVQSAVQAIQGWLDDPPGEAVVRQCIVLRLLLAAGFDIWNPDEVHPEETNVTGSRADFLVRRGAGVFALELKGMGATLQARDYQQALNYAVSVGTRWAIVTNGRVWVVLDERRGGDWEARVALKTEMGQEGHTFGEDLATLLDPQIWEKDRFEAALKTVAQRQERRRDEERIRREKRPLVEAEQARYKHKISFEEAADIASRVGLITEAERDVLLAPTESLPVPRADSDEIVFYFNSGPAQATATYHRTTGLWTLKAGSTARREIATYAKATAKRREQYLLDGTLKDDGTILTFEKDVSHKAPSSAASDVSGGSESGWDVWKDAQGRSAQFYRPP</sequence>
<evidence type="ECO:0000313" key="3">
    <source>
        <dbReference type="EMBL" id="WYF43741.1"/>
    </source>
</evidence>
<gene>
    <name evidence="3" type="ORF">WDJ50_09965</name>
</gene>
<feature type="domain" description="DUF4357" evidence="2">
    <location>
        <begin position="280"/>
        <end position="332"/>
    </location>
</feature>
<organism evidence="3">
    <name type="scientific">Deinococcus sp. VB142</name>
    <dbReference type="NCBI Taxonomy" id="3112952"/>
    <lineage>
        <taxon>Bacteria</taxon>
        <taxon>Thermotogati</taxon>
        <taxon>Deinococcota</taxon>
        <taxon>Deinococci</taxon>
        <taxon>Deinococcales</taxon>
        <taxon>Deinococcaceae</taxon>
        <taxon>Deinococcus</taxon>
    </lineage>
</organism>